<gene>
    <name evidence="2" type="ORF">R5R35_014751</name>
</gene>
<accession>A0AAN9YYQ1</accession>
<evidence type="ECO:0000256" key="1">
    <source>
        <dbReference type="SAM" id="MobiDB-lite"/>
    </source>
</evidence>
<reference evidence="2 3" key="1">
    <citation type="submission" date="2024-03" db="EMBL/GenBank/DDBJ databases">
        <title>The genome assembly and annotation of the cricket Gryllus longicercus Weissman &amp; Gray.</title>
        <authorList>
            <person name="Szrajer S."/>
            <person name="Gray D."/>
            <person name="Ylla G."/>
        </authorList>
    </citation>
    <scope>NUCLEOTIDE SEQUENCE [LARGE SCALE GENOMIC DNA]</scope>
    <source>
        <strain evidence="2">DAG 2021-001</strain>
        <tissue evidence="2">Whole body minus gut</tissue>
    </source>
</reference>
<dbReference type="Proteomes" id="UP001378592">
    <property type="component" value="Unassembled WGS sequence"/>
</dbReference>
<feature type="region of interest" description="Disordered" evidence="1">
    <location>
        <begin position="77"/>
        <end position="97"/>
    </location>
</feature>
<evidence type="ECO:0000313" key="3">
    <source>
        <dbReference type="Proteomes" id="UP001378592"/>
    </source>
</evidence>
<comment type="caution">
    <text evidence="2">The sequence shown here is derived from an EMBL/GenBank/DDBJ whole genome shotgun (WGS) entry which is preliminary data.</text>
</comment>
<proteinExistence type="predicted"/>
<keyword evidence="3" id="KW-1185">Reference proteome</keyword>
<sequence>MSLPVSSYEELLARVRSLTHETIQLQRELASPLLQPGHGLGHGPAHAATATTVDLNDNEHVVTTSSLANATCDNARRAPSAVWPAPANVPATSPNLR</sequence>
<organism evidence="2 3">
    <name type="scientific">Gryllus longicercus</name>
    <dbReference type="NCBI Taxonomy" id="2509291"/>
    <lineage>
        <taxon>Eukaryota</taxon>
        <taxon>Metazoa</taxon>
        <taxon>Ecdysozoa</taxon>
        <taxon>Arthropoda</taxon>
        <taxon>Hexapoda</taxon>
        <taxon>Insecta</taxon>
        <taxon>Pterygota</taxon>
        <taxon>Neoptera</taxon>
        <taxon>Polyneoptera</taxon>
        <taxon>Orthoptera</taxon>
        <taxon>Ensifera</taxon>
        <taxon>Gryllidea</taxon>
        <taxon>Grylloidea</taxon>
        <taxon>Gryllidae</taxon>
        <taxon>Gryllinae</taxon>
        <taxon>Gryllus</taxon>
    </lineage>
</organism>
<dbReference type="EMBL" id="JAZDUA010000717">
    <property type="protein sequence ID" value="KAK7789711.1"/>
    <property type="molecule type" value="Genomic_DNA"/>
</dbReference>
<protein>
    <submittedName>
        <fullName evidence="2">Uncharacterized protein</fullName>
    </submittedName>
</protein>
<evidence type="ECO:0000313" key="2">
    <source>
        <dbReference type="EMBL" id="KAK7789711.1"/>
    </source>
</evidence>
<dbReference type="AlphaFoldDB" id="A0AAN9YYQ1"/>
<name>A0AAN9YYQ1_9ORTH</name>